<accession>A0ABY1GIG7</accession>
<reference evidence="1 2" key="1">
    <citation type="submission" date="2016-10" db="EMBL/GenBank/DDBJ databases">
        <authorList>
            <person name="Varghese N."/>
            <person name="Submissions S."/>
        </authorList>
    </citation>
    <scope>NUCLEOTIDE SEQUENCE [LARGE SCALE GENOMIC DNA]</scope>
    <source>
        <strain evidence="1 2">CGMCC 1.8499</strain>
    </source>
</reference>
<evidence type="ECO:0000313" key="1">
    <source>
        <dbReference type="EMBL" id="SFT69373.1"/>
    </source>
</evidence>
<keyword evidence="2" id="KW-1185">Reference proteome</keyword>
<proteinExistence type="predicted"/>
<comment type="caution">
    <text evidence="1">The sequence shown here is derived from an EMBL/GenBank/DDBJ whole genome shotgun (WGS) entry which is preliminary data.</text>
</comment>
<organism evidence="1 2">
    <name type="scientific">Pseudoalteromonas lipolytica</name>
    <dbReference type="NCBI Taxonomy" id="570156"/>
    <lineage>
        <taxon>Bacteria</taxon>
        <taxon>Pseudomonadati</taxon>
        <taxon>Pseudomonadota</taxon>
        <taxon>Gammaproteobacteria</taxon>
        <taxon>Alteromonadales</taxon>
        <taxon>Pseudoalteromonadaceae</taxon>
        <taxon>Pseudoalteromonas</taxon>
    </lineage>
</organism>
<evidence type="ECO:0000313" key="2">
    <source>
        <dbReference type="Proteomes" id="UP000183805"/>
    </source>
</evidence>
<dbReference type="Proteomes" id="UP000183805">
    <property type="component" value="Unassembled WGS sequence"/>
</dbReference>
<name>A0ABY1GIG7_9GAMM</name>
<gene>
    <name evidence="1" type="ORF">SAMN04487854_107106</name>
</gene>
<protein>
    <submittedName>
        <fullName evidence="1">Uncharacterized protein</fullName>
    </submittedName>
</protein>
<sequence>MIKGERLLNVRFVFGLGKTQDLIPLVVTDANKYNVKQGDVEQVLSGQPVIKELRRRIRFYRHRQQARRALIATLYTLKTPTITLLRYSTDKEYVWLFKHDKAWLNAFKESFLKKIRLLRVLKLVKSSMSWSGK</sequence>
<dbReference type="EMBL" id="FPAZ01000007">
    <property type="protein sequence ID" value="SFT69373.1"/>
    <property type="molecule type" value="Genomic_DNA"/>
</dbReference>